<proteinExistence type="predicted"/>
<dbReference type="GeneID" id="11494014"/>
<evidence type="ECO:0000256" key="1">
    <source>
        <dbReference type="SAM" id="Coils"/>
    </source>
</evidence>
<dbReference type="OMA" id="DCKTIRH"/>
<keyword evidence="1" id="KW-0175">Coiled coil</keyword>
<dbReference type="eggNOG" id="ENOG502R4DC">
    <property type="taxonomic scope" value="Eukaryota"/>
</dbReference>
<dbReference type="OrthoDB" id="4070435at2759"/>
<accession>G0WHD4</accession>
<feature type="coiled-coil region" evidence="1">
    <location>
        <begin position="1294"/>
        <end position="1321"/>
    </location>
</feature>
<dbReference type="Proteomes" id="UP000000689">
    <property type="component" value="Chromosome 10"/>
</dbReference>
<dbReference type="RefSeq" id="XP_003672157.1">
    <property type="nucleotide sequence ID" value="XM_003672109.1"/>
</dbReference>
<keyword evidence="3" id="KW-1185">Reference proteome</keyword>
<protein>
    <submittedName>
        <fullName evidence="2">Uncharacterized protein</fullName>
    </submittedName>
</protein>
<reference evidence="2 3" key="1">
    <citation type="journal article" date="2011" name="Proc. Natl. Acad. Sci. U.S.A.">
        <title>Evolutionary erosion of yeast sex chromosomes by mating-type switching accidents.</title>
        <authorList>
            <person name="Gordon J.L."/>
            <person name="Armisen D."/>
            <person name="Proux-Wera E."/>
            <person name="Oheigeartaigh S.S."/>
            <person name="Byrne K.P."/>
            <person name="Wolfe K.H."/>
        </authorList>
    </citation>
    <scope>NUCLEOTIDE SEQUENCE [LARGE SCALE GENOMIC DNA]</scope>
    <source>
        <strain evidence="3">ATCC 10597 / BCRC 20456 / CBS 421 / NBRC 0211 / NRRL Y-12639</strain>
    </source>
</reference>
<organism evidence="2 3">
    <name type="scientific">Naumovozyma dairenensis (strain ATCC 10597 / BCRC 20456 / CBS 421 / NBRC 0211 / NRRL Y-12639)</name>
    <name type="common">Saccharomyces dairenensis</name>
    <dbReference type="NCBI Taxonomy" id="1071378"/>
    <lineage>
        <taxon>Eukaryota</taxon>
        <taxon>Fungi</taxon>
        <taxon>Dikarya</taxon>
        <taxon>Ascomycota</taxon>
        <taxon>Saccharomycotina</taxon>
        <taxon>Saccharomycetes</taxon>
        <taxon>Saccharomycetales</taxon>
        <taxon>Saccharomycetaceae</taxon>
        <taxon>Naumovozyma</taxon>
    </lineage>
</organism>
<name>G0WHD4_NAUDC</name>
<dbReference type="HOGENOM" id="CLU_004250_0_0_1"/>
<dbReference type="KEGG" id="ndi:NDAI_0J00220"/>
<evidence type="ECO:0000313" key="2">
    <source>
        <dbReference type="EMBL" id="CCD26914.1"/>
    </source>
</evidence>
<dbReference type="EMBL" id="HE580276">
    <property type="protein sequence ID" value="CCD26914.1"/>
    <property type="molecule type" value="Genomic_DNA"/>
</dbReference>
<evidence type="ECO:0000313" key="3">
    <source>
        <dbReference type="Proteomes" id="UP000000689"/>
    </source>
</evidence>
<sequence>MDGFLAGSNYAIESDDIFTEAHIRRKNHQLKIKETTAQFGVGTENKELKYFGINAVNFKKNLLAFKYDQSIVGAMPKYCFKYTYAEHGHDPDYYRTLKRKLAEMQNGIDFEEELYSILSNKELKELNHEEKDPETLDDSDLEEFANSMMQEEASLRQENTPRAEVQERPKNLNLNLKQSYITVTENSIQKTGSSSLITFPYSISDCQPIVLNETSETLLLVVLSNGIMYSILPGGPGQQGCTIQYWVLESASKKWSIMVHPKNENFVLIDKQNGKKDGLCKFFKLKPHSKLFGLVSNLYLPDSDIIDANFFPNESKNHFLLFIALVRYQRKVHLCIEWTDNGDVDRREEENKKNVHQLIYLNGDIINGSIPISHNKCLAYTSSTMSIISANQIMSGETFSQTLKINCLRNIKSSFYAPELLTKLQTLNKHTFGKFQFCSVIATSTGNISFMLSNDAEDIEFYSLTRFKGLKWICSSIDQPTSELNYNLIIISFGRTLKITVNLNDIKLLHEKAPSNISSLSGLVTKTTLASSTEQNTGIISINPSKNYRSDTSELWLTSPSTLTQLNNNYPAAKTHLLCTLSIFQEFSKIILVDFSELEQSIRSRILLRDEDEDDDENADFANHYLIIGTNYPSISKAYVLNLSASKVPKLFELDDILCCTTDETLHLYFTENSMVQITRHSVFVLPLLSFKSSIGDDVDANTSIKEYKTSYLIEGAAYCSNKVILWSVKKNRVEVIDDIDNLCNGDKYTVKNEPNMELLLKQLRNEFVNIHLFNGLPNDINGGSCNGGFYVLFFYGKIVKVFKWDVFNTIFQEFELPCKMVVASDCIKFEQYFVSLLNGSEMINPCSQSKHVLPLLSCNFNTDVELRKISDKYKFLIFSTNEIHLCDLKSPTPHSELKIPMTNGNSTITNNKCNPILDVQTIINDNNSPFFILRSDGLQIVKLSYNTWNYSNYLLKSTRNVNKTFFFLDKINRMLVINRDSYEWDCIKLTNGKILSLNSSILRDVDNESALLGATEVRTARKDEVLILLNYDSMIKLIKLLPQKGNLLTKEVCIYKFQNRILGQVLVNNEKGECYVLSIGDTGNNSSNSSNSDSDSYRDSRKLDAFIKLKISDDKIIPLSELRFNGKGQIIQFEVCDDNIIMSTTKAEDVYVLKDYSKQALDGEPKLLKLNTGSGKIGRIKVLDDHCFLVIVHKEGETNCISSMLFYKKDSIQPCVVENEESYIEGRLLGNDDDDDDMHISIFDKASTLATGKELENRIFSSIDAIIHTIEYNVEGLRGFWNSRAEIEKDDELGNYKNDGEEEEKEVDEYRQHKKEVELELPKLRSPYQTIRLDKIPVDITYNRETGVLYCLCSDQTVLKFVPPSLEGYKSRTKLRSFSDMNNFGYKLTETGIWEAEETFGSPITGIVKSDFQESSKECIH</sequence>
<gene>
    <name evidence="2" type="primary">NDAI0J00220</name>
    <name evidence="2" type="ordered locus">NDAI_0J00220</name>
</gene>
<dbReference type="STRING" id="1071378.G0WHD4"/>